<dbReference type="RefSeq" id="WP_069608094.1">
    <property type="nucleotide sequence ID" value="NZ_CP015217.1"/>
</dbReference>
<evidence type="ECO:0000313" key="3">
    <source>
        <dbReference type="Proteomes" id="UP000094197"/>
    </source>
</evidence>
<dbReference type="KEGG" id="laj:A0128_14090"/>
<name>A0A1D7UZ58_9LEPT</name>
<gene>
    <name evidence="2" type="ORF">A0128_14090</name>
</gene>
<organism evidence="2 3">
    <name type="scientific">Leptospira tipperaryensis</name>
    <dbReference type="NCBI Taxonomy" id="2564040"/>
    <lineage>
        <taxon>Bacteria</taxon>
        <taxon>Pseudomonadati</taxon>
        <taxon>Spirochaetota</taxon>
        <taxon>Spirochaetia</taxon>
        <taxon>Leptospirales</taxon>
        <taxon>Leptospiraceae</taxon>
        <taxon>Leptospira</taxon>
    </lineage>
</organism>
<dbReference type="EMBL" id="CP015217">
    <property type="protein sequence ID" value="AOP34876.1"/>
    <property type="molecule type" value="Genomic_DNA"/>
</dbReference>
<accession>A0A1D7UZ58</accession>
<evidence type="ECO:0000256" key="1">
    <source>
        <dbReference type="SAM" id="Phobius"/>
    </source>
</evidence>
<dbReference type="NCBIfam" id="NF047528">
    <property type="entry name" value="LIMLP_03685_anti-sigma"/>
    <property type="match status" value="1"/>
</dbReference>
<proteinExistence type="predicted"/>
<dbReference type="AlphaFoldDB" id="A0A1D7UZ58"/>
<reference evidence="2 3" key="1">
    <citation type="submission" date="2016-04" db="EMBL/GenBank/DDBJ databases">
        <title>Complete genome seqeunce of Leptospira alstonii serovar Room22.</title>
        <authorList>
            <person name="Nally J.E."/>
            <person name="Bayles D.O."/>
            <person name="Hurley D."/>
            <person name="Fanning S."/>
            <person name="McMahon B.J."/>
            <person name="Arent Z."/>
        </authorList>
    </citation>
    <scope>NUCLEOTIDE SEQUENCE [LARGE SCALE GENOMIC DNA]</scope>
    <source>
        <strain evidence="2 3">GWTS #1</strain>
    </source>
</reference>
<keyword evidence="3" id="KW-1185">Reference proteome</keyword>
<evidence type="ECO:0008006" key="4">
    <source>
        <dbReference type="Google" id="ProtNLM"/>
    </source>
</evidence>
<evidence type="ECO:0000313" key="2">
    <source>
        <dbReference type="EMBL" id="AOP34876.1"/>
    </source>
</evidence>
<protein>
    <recommendedName>
        <fullName evidence="4">Iron dicitrate transport regulator FecR</fullName>
    </recommendedName>
</protein>
<feature type="transmembrane region" description="Helical" evidence="1">
    <location>
        <begin position="75"/>
        <end position="95"/>
    </location>
</feature>
<keyword evidence="1" id="KW-1133">Transmembrane helix</keyword>
<keyword evidence="1" id="KW-0812">Transmembrane</keyword>
<sequence length="355" mass="40529">MDNEKYSGRRTRMQKALANEMTRSELSEFLSNEKSKKEFFSLMKLKHKIESIEDVSKKQNVSEFFPKKRSFDFKIGLLVAASFFLISSFAVYFRFFSEIKQEFEIVRSVVTGVCKVENEKQTLKINSGNDSFCDFKIEGELGLILRVFPNTEFEVSKNDETFSLQLNSGIVIFSTHKKNPSTKVRATVHKIQSELLGTTLTLISEKSSGRYQILVLEGGVRVKTGLSENRKSYDALVGYSVLEAENPQELTMDSELKIIKTEASDQAKYSGLSENSKRLLNDKDSKHDPETISYLKKEIQMDSGSANPVYRITLKNKKTYLGTVEENENSYILTDSEGNRKEIDKKEILELELVQ</sequence>
<dbReference type="Proteomes" id="UP000094197">
    <property type="component" value="Chromosome 1"/>
</dbReference>
<keyword evidence="1" id="KW-0472">Membrane</keyword>